<dbReference type="GO" id="GO:0005886">
    <property type="term" value="C:plasma membrane"/>
    <property type="evidence" value="ECO:0007669"/>
    <property type="project" value="UniProtKB-SubCell"/>
</dbReference>
<dbReference type="PANTHER" id="PTHR43560:SF1">
    <property type="entry name" value="ION-TRANSLOCATING OXIDOREDUCTASE COMPLEX SUBUNIT B"/>
    <property type="match status" value="1"/>
</dbReference>
<sequence length="245" mass="27189">MISTSSIKKHRLKIVTVILYLFTLVVNSEIFFTAIKTTAGYLKEMFQILPAVFIISGLITVWVPKEVIIKNFGKESGLKGKLISVFIGSISAGPIYAAFPVAFSLLGKGASISNIVIIISSWAVVKVPMMIVESKFIGFQFMIIRGILTVPAIIFIGYMVEKLIDKQEIIKDNGKEAKESNLVIKVENRLPQYNCGGCGYDSCRKFAEAIVKGETKLEKCSISSEELRKKITNILNNNRQIELTN</sequence>
<evidence type="ECO:0000256" key="5">
    <source>
        <dbReference type="ARBA" id="ARBA00022692"/>
    </source>
</evidence>
<evidence type="ECO:0000256" key="7">
    <source>
        <dbReference type="ARBA" id="ARBA00022989"/>
    </source>
</evidence>
<keyword evidence="10 11" id="KW-0472">Membrane</keyword>
<keyword evidence="8" id="KW-0408">Iron</keyword>
<feature type="transmembrane region" description="Helical" evidence="11">
    <location>
        <begin position="137"/>
        <end position="160"/>
    </location>
</feature>
<dbReference type="PANTHER" id="PTHR43560">
    <property type="entry name" value="ION-TRANSLOCATING OXIDOREDUCTASE COMPLEX SUBUNIT B"/>
    <property type="match status" value="1"/>
</dbReference>
<evidence type="ECO:0000256" key="10">
    <source>
        <dbReference type="ARBA" id="ARBA00023136"/>
    </source>
</evidence>
<accession>A0A419T2Z8</accession>
<evidence type="ECO:0000256" key="6">
    <source>
        <dbReference type="ARBA" id="ARBA00022723"/>
    </source>
</evidence>
<evidence type="ECO:0000256" key="9">
    <source>
        <dbReference type="ARBA" id="ARBA00023014"/>
    </source>
</evidence>
<dbReference type="OrthoDB" id="9798408at2"/>
<evidence type="ECO:0000256" key="1">
    <source>
        <dbReference type="ARBA" id="ARBA00004651"/>
    </source>
</evidence>
<keyword evidence="3" id="KW-1003">Cell membrane</keyword>
<feature type="domain" description="4Fe-4S" evidence="12">
    <location>
        <begin position="178"/>
        <end position="237"/>
    </location>
</feature>
<evidence type="ECO:0000256" key="11">
    <source>
        <dbReference type="SAM" id="Phobius"/>
    </source>
</evidence>
<evidence type="ECO:0000256" key="2">
    <source>
        <dbReference type="ARBA" id="ARBA00006386"/>
    </source>
</evidence>
<dbReference type="Pfam" id="PF03773">
    <property type="entry name" value="ArsP_1"/>
    <property type="match status" value="1"/>
</dbReference>
<comment type="similarity">
    <text evidence="2">Belongs to the UPF0718 family.</text>
</comment>
<evidence type="ECO:0000256" key="8">
    <source>
        <dbReference type="ARBA" id="ARBA00023004"/>
    </source>
</evidence>
<keyword evidence="14" id="KW-1185">Reference proteome</keyword>
<keyword evidence="7 11" id="KW-1133">Transmembrane helix</keyword>
<evidence type="ECO:0000256" key="4">
    <source>
        <dbReference type="ARBA" id="ARBA00022485"/>
    </source>
</evidence>
<dbReference type="GO" id="GO:0046872">
    <property type="term" value="F:metal ion binding"/>
    <property type="evidence" value="ECO:0007669"/>
    <property type="project" value="UniProtKB-KW"/>
</dbReference>
<dbReference type="GO" id="GO:0051539">
    <property type="term" value="F:4 iron, 4 sulfur cluster binding"/>
    <property type="evidence" value="ECO:0007669"/>
    <property type="project" value="UniProtKB-KW"/>
</dbReference>
<keyword evidence="9" id="KW-0411">Iron-sulfur</keyword>
<dbReference type="InterPro" id="IPR050395">
    <property type="entry name" value="4Fe4S_Ferredoxin_RnfB"/>
</dbReference>
<organism evidence="13 14">
    <name type="scientific">Thermohalobacter berrensis</name>
    <dbReference type="NCBI Taxonomy" id="99594"/>
    <lineage>
        <taxon>Bacteria</taxon>
        <taxon>Bacillati</taxon>
        <taxon>Bacillota</taxon>
        <taxon>Tissierellia</taxon>
        <taxon>Tissierellales</taxon>
        <taxon>Thermohalobacteraceae</taxon>
        <taxon>Thermohalobacter</taxon>
    </lineage>
</organism>
<comment type="caution">
    <text evidence="13">The sequence shown here is derived from an EMBL/GenBank/DDBJ whole genome shotgun (WGS) entry which is preliminary data.</text>
</comment>
<dbReference type="Gene3D" id="1.10.15.40">
    <property type="entry name" value="Electron transport complex subunit B, putative Fe-S cluster"/>
    <property type="match status" value="1"/>
</dbReference>
<dbReference type="Proteomes" id="UP000284177">
    <property type="component" value="Unassembled WGS sequence"/>
</dbReference>
<protein>
    <submittedName>
        <fullName evidence="13">Fe-S cluster protein</fullName>
    </submittedName>
</protein>
<evidence type="ECO:0000259" key="12">
    <source>
        <dbReference type="PROSITE" id="PS51656"/>
    </source>
</evidence>
<gene>
    <name evidence="13" type="ORF">BET03_11625</name>
</gene>
<evidence type="ECO:0000313" key="13">
    <source>
        <dbReference type="EMBL" id="RKD31924.1"/>
    </source>
</evidence>
<dbReference type="AlphaFoldDB" id="A0A419T2Z8"/>
<dbReference type="EMBL" id="MCIB01000014">
    <property type="protein sequence ID" value="RKD31924.1"/>
    <property type="molecule type" value="Genomic_DNA"/>
</dbReference>
<evidence type="ECO:0000313" key="14">
    <source>
        <dbReference type="Proteomes" id="UP000284177"/>
    </source>
</evidence>
<reference evidence="13 14" key="1">
    <citation type="submission" date="2016-08" db="EMBL/GenBank/DDBJ databases">
        <title>Novel Firmicutes and Novel Genomes.</title>
        <authorList>
            <person name="Poppleton D.I."/>
            <person name="Gribaldo S."/>
        </authorList>
    </citation>
    <scope>NUCLEOTIDE SEQUENCE [LARGE SCALE GENOMIC DNA]</scope>
    <source>
        <strain evidence="13 14">CTT3</strain>
    </source>
</reference>
<feature type="transmembrane region" description="Helical" evidence="11">
    <location>
        <begin position="82"/>
        <end position="99"/>
    </location>
</feature>
<name>A0A419T2Z8_9FIRM</name>
<keyword evidence="6" id="KW-0479">Metal-binding</keyword>
<comment type="subcellular location">
    <subcellularLocation>
        <location evidence="1">Cell membrane</location>
        <topology evidence="1">Multi-pass membrane protein</topology>
    </subcellularLocation>
</comment>
<keyword evidence="4" id="KW-0004">4Fe-4S</keyword>
<dbReference type="InterPro" id="IPR007202">
    <property type="entry name" value="4Fe-4S_dom"/>
</dbReference>
<dbReference type="InterPro" id="IPR005524">
    <property type="entry name" value="DUF318"/>
</dbReference>
<dbReference type="PROSITE" id="PS51656">
    <property type="entry name" value="4FE4S"/>
    <property type="match status" value="1"/>
</dbReference>
<feature type="transmembrane region" description="Helical" evidence="11">
    <location>
        <begin position="12"/>
        <end position="33"/>
    </location>
</feature>
<feature type="transmembrane region" description="Helical" evidence="11">
    <location>
        <begin position="45"/>
        <end position="62"/>
    </location>
</feature>
<evidence type="ECO:0000256" key="3">
    <source>
        <dbReference type="ARBA" id="ARBA00022475"/>
    </source>
</evidence>
<keyword evidence="5 11" id="KW-0812">Transmembrane</keyword>
<proteinExistence type="inferred from homology"/>
<dbReference type="RefSeq" id="WP_120168985.1">
    <property type="nucleotide sequence ID" value="NZ_MCIB01000014.1"/>
</dbReference>